<dbReference type="EMBL" id="CP007062">
    <property type="protein sequence ID" value="EEO42182.1"/>
    <property type="molecule type" value="Genomic_DNA"/>
</dbReference>
<dbReference type="AlphaFoldDB" id="A0A140PR09"/>
<protein>
    <submittedName>
        <fullName evidence="1">Uncharacterized protein</fullName>
    </submittedName>
</protein>
<accession>A0A140PR09</accession>
<gene>
    <name evidence="1" type="ORF">FSDG_00741</name>
</gene>
<sequence length="50" mass="6238">MTNKEIFIENSIVGFEKVTFFKYIKIRGRNIFRFLKRNFNKIFDKLESWM</sequence>
<dbReference type="KEGG" id="fne:FSDG_00741"/>
<dbReference type="Proteomes" id="UP000002799">
    <property type="component" value="Chromosome"/>
</dbReference>
<dbReference type="RefSeq" id="WP_008700785.1">
    <property type="nucleotide sequence ID" value="NZ_AKBT01000001.1"/>
</dbReference>
<evidence type="ECO:0000313" key="2">
    <source>
        <dbReference type="Proteomes" id="UP000002799"/>
    </source>
</evidence>
<proteinExistence type="predicted"/>
<organism evidence="1">
    <name type="scientific">Fusobacterium animalis 7_1</name>
    <dbReference type="NCBI Taxonomy" id="457405"/>
    <lineage>
        <taxon>Bacteria</taxon>
        <taxon>Fusobacteriati</taxon>
        <taxon>Fusobacteriota</taxon>
        <taxon>Fusobacteriia</taxon>
        <taxon>Fusobacteriales</taxon>
        <taxon>Fusobacteriaceae</taxon>
        <taxon>Fusobacterium</taxon>
    </lineage>
</organism>
<reference evidence="1 2" key="1">
    <citation type="submission" date="2013-11" db="EMBL/GenBank/DDBJ databases">
        <title>The Genome Sequence of Fusobacterium sp. 7_1.</title>
        <authorList>
            <consortium name="The Broad Institute Genome Sequencing Platform"/>
            <person name="Earl A."/>
            <person name="Ward D."/>
            <person name="Feldgarden M."/>
            <person name="Gevers D."/>
            <person name="Strauss J."/>
            <person name="Ambrose C.E."/>
            <person name="Allen-Vercoe E."/>
            <person name="Walker B."/>
            <person name="Young S.K."/>
            <person name="Zeng Q."/>
            <person name="Gargeya S."/>
            <person name="Fitzgerald M."/>
            <person name="Haas B."/>
            <person name="Abouelleil A."/>
            <person name="Alvarado L."/>
            <person name="Arachchi H.M."/>
            <person name="Berlin A.M."/>
            <person name="Chapman S.B."/>
            <person name="Goldberg J."/>
            <person name="Griggs A."/>
            <person name="Gujja S."/>
            <person name="Hansen M."/>
            <person name="Howarth C."/>
            <person name="Imamovic A."/>
            <person name="Larimer J."/>
            <person name="McCowen C."/>
            <person name="Montmayeur A."/>
            <person name="Murphy C."/>
            <person name="Neiman D."/>
            <person name="Pearson M."/>
            <person name="Priest M."/>
            <person name="Roberts A."/>
            <person name="Saif S."/>
            <person name="Shea T."/>
            <person name="Sisk P."/>
            <person name="Sykes S."/>
            <person name="Wortman J."/>
            <person name="Nusbaum C."/>
            <person name="Birren B."/>
        </authorList>
    </citation>
    <scope>NUCLEOTIDE SEQUENCE [LARGE SCALE GENOMIC DNA]</scope>
    <source>
        <strain evidence="1 2">7_1</strain>
    </source>
</reference>
<name>A0A140PR09_9FUSO</name>
<evidence type="ECO:0000313" key="1">
    <source>
        <dbReference type="EMBL" id="EEO42182.1"/>
    </source>
</evidence>
<dbReference type="HOGENOM" id="CLU_3099162_0_0_0"/>